<dbReference type="AlphaFoldDB" id="A0A918YZP3"/>
<proteinExistence type="predicted"/>
<dbReference type="EMBL" id="BNAT01000016">
    <property type="protein sequence ID" value="GHE30422.1"/>
    <property type="molecule type" value="Genomic_DNA"/>
</dbReference>
<name>A0A918YZP3_9ACTN</name>
<accession>A0A918YZP3</accession>
<evidence type="ECO:0000313" key="2">
    <source>
        <dbReference type="EMBL" id="GHE30422.1"/>
    </source>
</evidence>
<feature type="region of interest" description="Disordered" evidence="1">
    <location>
        <begin position="1"/>
        <end position="108"/>
    </location>
</feature>
<evidence type="ECO:0000313" key="3">
    <source>
        <dbReference type="Proteomes" id="UP000603227"/>
    </source>
</evidence>
<evidence type="ECO:0000256" key="1">
    <source>
        <dbReference type="SAM" id="MobiDB-lite"/>
    </source>
</evidence>
<dbReference type="RefSeq" id="WP_189784381.1">
    <property type="nucleotide sequence ID" value="NZ_BNAT01000016.1"/>
</dbReference>
<gene>
    <name evidence="2" type="ORF">GCM10017771_46610</name>
</gene>
<comment type="caution">
    <text evidence="2">The sequence shown here is derived from an EMBL/GenBank/DDBJ whole genome shotgun (WGS) entry which is preliminary data.</text>
</comment>
<reference evidence="2" key="1">
    <citation type="journal article" date="2014" name="Int. J. Syst. Evol. Microbiol.">
        <title>Complete genome sequence of Corynebacterium casei LMG S-19264T (=DSM 44701T), isolated from a smear-ripened cheese.</title>
        <authorList>
            <consortium name="US DOE Joint Genome Institute (JGI-PGF)"/>
            <person name="Walter F."/>
            <person name="Albersmeier A."/>
            <person name="Kalinowski J."/>
            <person name="Ruckert C."/>
        </authorList>
    </citation>
    <scope>NUCLEOTIDE SEQUENCE</scope>
    <source>
        <strain evidence="2">CGMCC 4.7403</strain>
    </source>
</reference>
<sequence length="108" mass="11815">MAAGPLLFQRGRGLGCVGDPADQGDHEGRTRGRGAGHRSGQHSGEDRRHRRHHFPEPRSDLCGHAEQQPGERAHRGHREGHAHRAQRSVAEAGQQVAAEGVRAEWVCD</sequence>
<reference evidence="2" key="2">
    <citation type="submission" date="2020-09" db="EMBL/GenBank/DDBJ databases">
        <authorList>
            <person name="Sun Q."/>
            <person name="Zhou Y."/>
        </authorList>
    </citation>
    <scope>NUCLEOTIDE SEQUENCE</scope>
    <source>
        <strain evidence="2">CGMCC 4.7403</strain>
    </source>
</reference>
<organism evidence="2 3">
    <name type="scientific">Streptomyces capitiformicae</name>
    <dbReference type="NCBI Taxonomy" id="2014920"/>
    <lineage>
        <taxon>Bacteria</taxon>
        <taxon>Bacillati</taxon>
        <taxon>Actinomycetota</taxon>
        <taxon>Actinomycetes</taxon>
        <taxon>Kitasatosporales</taxon>
        <taxon>Streptomycetaceae</taxon>
        <taxon>Streptomyces</taxon>
    </lineage>
</organism>
<keyword evidence="3" id="KW-1185">Reference proteome</keyword>
<protein>
    <submittedName>
        <fullName evidence="2">Uncharacterized protein</fullName>
    </submittedName>
</protein>
<feature type="compositionally biased region" description="Basic residues" evidence="1">
    <location>
        <begin position="31"/>
        <end position="40"/>
    </location>
</feature>
<feature type="compositionally biased region" description="Basic and acidic residues" evidence="1">
    <location>
        <begin position="54"/>
        <end position="73"/>
    </location>
</feature>
<feature type="compositionally biased region" description="Basic residues" evidence="1">
    <location>
        <begin position="74"/>
        <end position="86"/>
    </location>
</feature>
<dbReference type="Proteomes" id="UP000603227">
    <property type="component" value="Unassembled WGS sequence"/>
</dbReference>